<protein>
    <submittedName>
        <fullName evidence="1">Uncharacterized protein</fullName>
    </submittedName>
</protein>
<dbReference type="AlphaFoldDB" id="A0A8J2K8X9"/>
<evidence type="ECO:0000313" key="1">
    <source>
        <dbReference type="EMBL" id="CAG7731422.1"/>
    </source>
</evidence>
<dbReference type="Proteomes" id="UP000708208">
    <property type="component" value="Unassembled WGS sequence"/>
</dbReference>
<reference evidence="1" key="1">
    <citation type="submission" date="2021-06" db="EMBL/GenBank/DDBJ databases">
        <authorList>
            <person name="Hodson N. C."/>
            <person name="Mongue J. A."/>
            <person name="Jaron S. K."/>
        </authorList>
    </citation>
    <scope>NUCLEOTIDE SEQUENCE</scope>
</reference>
<accession>A0A8J2K8X9</accession>
<dbReference type="PANTHER" id="PTHR47331:SF6">
    <property type="entry name" value="DOUBLECORTIN DOMAIN-CONTAINING PROTEIN"/>
    <property type="match status" value="1"/>
</dbReference>
<name>A0A8J2K8X9_9HEXA</name>
<proteinExistence type="predicted"/>
<keyword evidence="2" id="KW-1185">Reference proteome</keyword>
<dbReference type="InterPro" id="IPR008042">
    <property type="entry name" value="Retrotrans_Pao"/>
</dbReference>
<dbReference type="PANTHER" id="PTHR47331">
    <property type="entry name" value="PHD-TYPE DOMAIN-CONTAINING PROTEIN"/>
    <property type="match status" value="1"/>
</dbReference>
<sequence>NLWEEKIGWDDPLPDSVLKVWSSIQSQLTSLEVIRIPRHAILPESLKLELLGFCDASEKAYAAVVFLKSSSPSATKISLLIAKTRVAPRKKETLPRLELCGAALLSKVVDAAKKFLKRDISGVHLWTDSTIVLAWLANPTSWKTFVSHRITDIVKNYPRSHWHHVKSGDNPADPASRGTLPNDLQDLFIWWNGPSWSKDANFNFAEEIQPSLPNPMPEVRKVKALLTTSDFPILERYSSLTRLLRVVAMCLRISPERRTPVPGQEFSVSELLTSLQRCISLSQSEAFSQEIQALQGNLTLNKRSKILPLSPFLDSVGLLRVGGRLRHSSLPEDQKHPILLPSSASSPVSNALFPAEAYAQTSSAIAVATL</sequence>
<organism evidence="1 2">
    <name type="scientific">Allacma fusca</name>
    <dbReference type="NCBI Taxonomy" id="39272"/>
    <lineage>
        <taxon>Eukaryota</taxon>
        <taxon>Metazoa</taxon>
        <taxon>Ecdysozoa</taxon>
        <taxon>Arthropoda</taxon>
        <taxon>Hexapoda</taxon>
        <taxon>Collembola</taxon>
        <taxon>Symphypleona</taxon>
        <taxon>Sminthuridae</taxon>
        <taxon>Allacma</taxon>
    </lineage>
</organism>
<evidence type="ECO:0000313" key="2">
    <source>
        <dbReference type="Proteomes" id="UP000708208"/>
    </source>
</evidence>
<gene>
    <name evidence="1" type="ORF">AFUS01_LOCUS20014</name>
</gene>
<dbReference type="EMBL" id="CAJVCH010212419">
    <property type="protein sequence ID" value="CAG7731422.1"/>
    <property type="molecule type" value="Genomic_DNA"/>
</dbReference>
<dbReference type="OrthoDB" id="6432478at2759"/>
<comment type="caution">
    <text evidence="1">The sequence shown here is derived from an EMBL/GenBank/DDBJ whole genome shotgun (WGS) entry which is preliminary data.</text>
</comment>
<feature type="non-terminal residue" evidence="1">
    <location>
        <position position="1"/>
    </location>
</feature>
<dbReference type="Pfam" id="PF05380">
    <property type="entry name" value="Peptidase_A17"/>
    <property type="match status" value="1"/>
</dbReference>